<feature type="transmembrane region" description="Helical" evidence="6">
    <location>
        <begin position="380"/>
        <end position="397"/>
    </location>
</feature>
<comment type="subcellular location">
    <subcellularLocation>
        <location evidence="1">Membrane</location>
        <topology evidence="1">Multi-pass membrane protein</topology>
    </subcellularLocation>
</comment>
<organism evidence="7 8">
    <name type="scientific">Exophiala mesophila</name>
    <name type="common">Black yeast-like fungus</name>
    <dbReference type="NCBI Taxonomy" id="212818"/>
    <lineage>
        <taxon>Eukaryota</taxon>
        <taxon>Fungi</taxon>
        <taxon>Dikarya</taxon>
        <taxon>Ascomycota</taxon>
        <taxon>Pezizomycotina</taxon>
        <taxon>Eurotiomycetes</taxon>
        <taxon>Chaetothyriomycetidae</taxon>
        <taxon>Chaetothyriales</taxon>
        <taxon>Herpotrichiellaceae</taxon>
        <taxon>Exophiala</taxon>
    </lineage>
</organism>
<gene>
    <name evidence="7" type="ORF">PV10_06800</name>
</gene>
<dbReference type="OMA" id="YNRFVWG"/>
<feature type="transmembrane region" description="Helical" evidence="6">
    <location>
        <begin position="458"/>
        <end position="478"/>
    </location>
</feature>
<keyword evidence="4 6" id="KW-1133">Transmembrane helix</keyword>
<dbReference type="GeneID" id="27324645"/>
<feature type="transmembrane region" description="Helical" evidence="6">
    <location>
        <begin position="403"/>
        <end position="428"/>
    </location>
</feature>
<dbReference type="InterPro" id="IPR045225">
    <property type="entry name" value="Uracil/uridine/allantoin_perm"/>
</dbReference>
<feature type="transmembrane region" description="Helical" evidence="6">
    <location>
        <begin position="45"/>
        <end position="67"/>
    </location>
</feature>
<evidence type="ECO:0000256" key="5">
    <source>
        <dbReference type="ARBA" id="ARBA00023136"/>
    </source>
</evidence>
<proteinExistence type="inferred from homology"/>
<dbReference type="Gene3D" id="1.10.4160.10">
    <property type="entry name" value="Hydantoin permease"/>
    <property type="match status" value="1"/>
</dbReference>
<evidence type="ECO:0000256" key="6">
    <source>
        <dbReference type="SAM" id="Phobius"/>
    </source>
</evidence>
<keyword evidence="8" id="KW-1185">Reference proteome</keyword>
<evidence type="ECO:0000256" key="4">
    <source>
        <dbReference type="ARBA" id="ARBA00022989"/>
    </source>
</evidence>
<dbReference type="GO" id="GO:0005886">
    <property type="term" value="C:plasma membrane"/>
    <property type="evidence" value="ECO:0007669"/>
    <property type="project" value="TreeGrafter"/>
</dbReference>
<dbReference type="OrthoDB" id="2018619at2759"/>
<feature type="transmembrane region" description="Helical" evidence="6">
    <location>
        <begin position="243"/>
        <end position="264"/>
    </location>
</feature>
<dbReference type="InterPro" id="IPR001248">
    <property type="entry name" value="Pur-cyt_permease"/>
</dbReference>
<dbReference type="CDD" id="cd11482">
    <property type="entry name" value="SLC-NCS1sbd_NRT1-like"/>
    <property type="match status" value="1"/>
</dbReference>
<evidence type="ECO:0000256" key="3">
    <source>
        <dbReference type="ARBA" id="ARBA00022692"/>
    </source>
</evidence>
<feature type="transmembrane region" description="Helical" evidence="6">
    <location>
        <begin position="338"/>
        <end position="359"/>
    </location>
</feature>
<protein>
    <recommendedName>
        <fullName evidence="9">Uracil permease</fullName>
    </recommendedName>
</protein>
<dbReference type="PANTHER" id="PTHR30618:SF15">
    <property type="entry name" value="NICOTINAMIDE RIBOSIDE TRANSPORTER 1-RELATED"/>
    <property type="match status" value="1"/>
</dbReference>
<dbReference type="AlphaFoldDB" id="A0A0D1ZZW6"/>
<feature type="transmembrane region" description="Helical" evidence="6">
    <location>
        <begin position="113"/>
        <end position="134"/>
    </location>
</feature>
<evidence type="ECO:0000256" key="2">
    <source>
        <dbReference type="ARBA" id="ARBA00008974"/>
    </source>
</evidence>
<reference evidence="7 8" key="1">
    <citation type="submission" date="2015-01" db="EMBL/GenBank/DDBJ databases">
        <title>The Genome Sequence of Exophiala mesophila CBS40295.</title>
        <authorList>
            <consortium name="The Broad Institute Genomics Platform"/>
            <person name="Cuomo C."/>
            <person name="de Hoog S."/>
            <person name="Gorbushina A."/>
            <person name="Stielow B."/>
            <person name="Teixiera M."/>
            <person name="Abouelleil A."/>
            <person name="Chapman S.B."/>
            <person name="Priest M."/>
            <person name="Young S.K."/>
            <person name="Wortman J."/>
            <person name="Nusbaum C."/>
            <person name="Birren B."/>
        </authorList>
    </citation>
    <scope>NUCLEOTIDE SEQUENCE [LARGE SCALE GENOMIC DNA]</scope>
    <source>
        <strain evidence="7 8">CBS 40295</strain>
    </source>
</reference>
<keyword evidence="5 6" id="KW-0472">Membrane</keyword>
<dbReference type="HOGENOM" id="CLU_021555_3_1_1"/>
<dbReference type="VEuPathDB" id="FungiDB:PV10_06800"/>
<accession>A0A0D1ZZW6</accession>
<feature type="transmembrane region" description="Helical" evidence="6">
    <location>
        <begin position="73"/>
        <end position="93"/>
    </location>
</feature>
<evidence type="ECO:0000313" key="7">
    <source>
        <dbReference type="EMBL" id="KIV92353.1"/>
    </source>
</evidence>
<dbReference type="Pfam" id="PF02133">
    <property type="entry name" value="Transp_cyt_pur"/>
    <property type="match status" value="1"/>
</dbReference>
<dbReference type="Proteomes" id="UP000054302">
    <property type="component" value="Unassembled WGS sequence"/>
</dbReference>
<evidence type="ECO:0000313" key="8">
    <source>
        <dbReference type="Proteomes" id="UP000054302"/>
    </source>
</evidence>
<keyword evidence="3 6" id="KW-0812">Transmembrane</keyword>
<dbReference type="GO" id="GO:0015205">
    <property type="term" value="F:nucleobase transmembrane transporter activity"/>
    <property type="evidence" value="ECO:0007669"/>
    <property type="project" value="TreeGrafter"/>
</dbReference>
<evidence type="ECO:0008006" key="9">
    <source>
        <dbReference type="Google" id="ProtNLM"/>
    </source>
</evidence>
<feature type="transmembrane region" description="Helical" evidence="6">
    <location>
        <begin position="162"/>
        <end position="183"/>
    </location>
</feature>
<dbReference type="RefSeq" id="XP_016223927.1">
    <property type="nucleotide sequence ID" value="XM_016371634.1"/>
</dbReference>
<name>A0A0D1ZZW6_EXOME</name>
<sequence length="562" mass="62347">MSTAFQKFLARVEVKDHDDGNLGKNANFDTKPLEPARRTYGPWQFVTLWVITGSFNIGGWTTGSSLIALGLNVWQAMLTVIIGNCIVGVLCVLSGHPGAKWHIGFPIIQRCSWGIRGSVFIIIQRVFLACIWFSTQVYWGGQCVRVFLTALWPSFARVDTPLANGTMTTADLTSFIIFTILYLPLTWIRPEKYNIPFLISCSVVIPTIFVSLIWFTATAKGAGTLIHDVSGLTGITQARGSQLGWMMTLGICTNISSISVHIFVQSDYTRFARKPKDQILAQLVMVPLGTIVVSLIGIICTSCAAEIFPEQQGTLLWAPYDLFTALQQHYNNSSRSRAAVAFASLSFLVAQFGMVVANNGLSAGMDLSALFPRFFTIRRGMWLMSCLAFIVQPWQLLNGASKFLTVLGGYGVFLGPMTGVMFADYFFLRGRKIKLTDLYKPDNQSIYWYWKGVNWRPFIAWIMGVWVTVPGFAQFVRYGTSKSLPGWSNLYNISYPLGMTLTILIYLGLNKFFPVAGVGVVDDYDYFGTFGPAESPSLSGEEVVTVQIEEDSMKGSKLDKEA</sequence>
<dbReference type="PANTHER" id="PTHR30618">
    <property type="entry name" value="NCS1 FAMILY PURINE/PYRIMIDINE TRANSPORTER"/>
    <property type="match status" value="1"/>
</dbReference>
<feature type="transmembrane region" description="Helical" evidence="6">
    <location>
        <begin position="284"/>
        <end position="308"/>
    </location>
</feature>
<dbReference type="EMBL" id="KN847523">
    <property type="protein sequence ID" value="KIV92353.1"/>
    <property type="molecule type" value="Genomic_DNA"/>
</dbReference>
<feature type="transmembrane region" description="Helical" evidence="6">
    <location>
        <begin position="195"/>
        <end position="215"/>
    </location>
</feature>
<evidence type="ECO:0000256" key="1">
    <source>
        <dbReference type="ARBA" id="ARBA00004141"/>
    </source>
</evidence>
<comment type="similarity">
    <text evidence="2">Belongs to the purine-cytosine permease (2.A.39) family.</text>
</comment>